<dbReference type="InterPro" id="IPR009008">
    <property type="entry name" value="Val/Leu/Ile-tRNA-synth_edit"/>
</dbReference>
<keyword evidence="6 7" id="KW-0030">Aminoacyl-tRNA synthetase</keyword>
<dbReference type="SUPFAM" id="SSF50677">
    <property type="entry name" value="ValRS/IleRS/LeuRS editing domain"/>
    <property type="match status" value="1"/>
</dbReference>
<comment type="similarity">
    <text evidence="1">Belongs to the class-I aminoacyl-tRNA synthetase family.</text>
</comment>
<evidence type="ECO:0000256" key="1">
    <source>
        <dbReference type="ARBA" id="ARBA00005594"/>
    </source>
</evidence>
<protein>
    <submittedName>
        <fullName evidence="7">Leucyl-Trna Synthetase</fullName>
    </submittedName>
</protein>
<organism evidence="7">
    <name type="scientific">mine drainage metagenome</name>
    <dbReference type="NCBI Taxonomy" id="410659"/>
    <lineage>
        <taxon>unclassified sequences</taxon>
        <taxon>metagenomes</taxon>
        <taxon>ecological metagenomes</taxon>
    </lineage>
</organism>
<evidence type="ECO:0000256" key="6">
    <source>
        <dbReference type="ARBA" id="ARBA00023146"/>
    </source>
</evidence>
<comment type="caution">
    <text evidence="7">The sequence shown here is derived from an EMBL/GenBank/DDBJ whole genome shotgun (WGS) entry which is preliminary data.</text>
</comment>
<dbReference type="EMBL" id="AUZX01001710">
    <property type="protein sequence ID" value="EQD78372.1"/>
    <property type="molecule type" value="Genomic_DNA"/>
</dbReference>
<keyword evidence="2" id="KW-0436">Ligase</keyword>
<reference evidence="7" key="2">
    <citation type="journal article" date="2014" name="ISME J.">
        <title>Microbial stratification in low pH oxic and suboxic macroscopic growths along an acid mine drainage.</title>
        <authorList>
            <person name="Mendez-Garcia C."/>
            <person name="Mesa V."/>
            <person name="Sprenger R.R."/>
            <person name="Richter M."/>
            <person name="Diez M.S."/>
            <person name="Solano J."/>
            <person name="Bargiela R."/>
            <person name="Golyshina O.V."/>
            <person name="Manteca A."/>
            <person name="Ramos J.L."/>
            <person name="Gallego J.R."/>
            <person name="Llorente I."/>
            <person name="Martins Dos Santos V.A."/>
            <person name="Jensen O.N."/>
            <person name="Pelaez A.I."/>
            <person name="Sanchez J."/>
            <person name="Ferrer M."/>
        </authorList>
    </citation>
    <scope>NUCLEOTIDE SEQUENCE</scope>
</reference>
<dbReference type="GO" id="GO:0004823">
    <property type="term" value="F:leucine-tRNA ligase activity"/>
    <property type="evidence" value="ECO:0007669"/>
    <property type="project" value="InterPro"/>
</dbReference>
<name>T1C893_9ZZZZ</name>
<dbReference type="GO" id="GO:0006429">
    <property type="term" value="P:leucyl-tRNA aminoacylation"/>
    <property type="evidence" value="ECO:0007669"/>
    <property type="project" value="InterPro"/>
</dbReference>
<evidence type="ECO:0000256" key="2">
    <source>
        <dbReference type="ARBA" id="ARBA00022598"/>
    </source>
</evidence>
<keyword evidence="5" id="KW-0648">Protein biosynthesis</keyword>
<accession>T1C893</accession>
<feature type="non-terminal residue" evidence="7">
    <location>
        <position position="1"/>
    </location>
</feature>
<sequence length="158" mass="18487">EIRYRKNYISKTFRNPYNGNELKVFKADFVDPDNATGIVSSVPTNSIIDYLQCLKLNITVETKPFIKVGTKYSTAVSYIHENHINIDNNEEIERANVDLYKKEFYEGTIEIKGFPENAKVSEVRKKITDELKTQGKAFVFFETSRKARTRYWSECYRC</sequence>
<evidence type="ECO:0000256" key="3">
    <source>
        <dbReference type="ARBA" id="ARBA00022741"/>
    </source>
</evidence>
<dbReference type="GO" id="GO:0005524">
    <property type="term" value="F:ATP binding"/>
    <property type="evidence" value="ECO:0007669"/>
    <property type="project" value="UniProtKB-KW"/>
</dbReference>
<evidence type="ECO:0000256" key="5">
    <source>
        <dbReference type="ARBA" id="ARBA00022917"/>
    </source>
</evidence>
<keyword evidence="3" id="KW-0547">Nucleotide-binding</keyword>
<gene>
    <name evidence="7" type="ORF">B1A_02287</name>
</gene>
<dbReference type="InterPro" id="IPR004493">
    <property type="entry name" value="Leu-tRNA-synth_Ia_arc/euk"/>
</dbReference>
<dbReference type="Gene3D" id="3.90.740.10">
    <property type="entry name" value="Valyl/Leucyl/Isoleucyl-tRNA synthetase, editing domain"/>
    <property type="match status" value="1"/>
</dbReference>
<dbReference type="PANTHER" id="PTHR45794">
    <property type="entry name" value="LEUCYL-TRNA SYNTHETASE"/>
    <property type="match status" value="1"/>
</dbReference>
<keyword evidence="4" id="KW-0067">ATP-binding</keyword>
<proteinExistence type="inferred from homology"/>
<evidence type="ECO:0000313" key="7">
    <source>
        <dbReference type="EMBL" id="EQD78372.1"/>
    </source>
</evidence>
<dbReference type="AlphaFoldDB" id="T1C893"/>
<reference evidence="7" key="1">
    <citation type="submission" date="2013-08" db="EMBL/GenBank/DDBJ databases">
        <authorList>
            <person name="Mendez C."/>
            <person name="Richter M."/>
            <person name="Ferrer M."/>
            <person name="Sanchez J."/>
        </authorList>
    </citation>
    <scope>NUCLEOTIDE SEQUENCE</scope>
</reference>
<dbReference type="PANTHER" id="PTHR45794:SF1">
    <property type="entry name" value="LEUCINE--TRNA LIGASE, CYTOPLASMIC"/>
    <property type="match status" value="1"/>
</dbReference>
<evidence type="ECO:0000256" key="4">
    <source>
        <dbReference type="ARBA" id="ARBA00022840"/>
    </source>
</evidence>
<dbReference type="GO" id="GO:0002161">
    <property type="term" value="F:aminoacyl-tRNA deacylase activity"/>
    <property type="evidence" value="ECO:0007669"/>
    <property type="project" value="InterPro"/>
</dbReference>